<protein>
    <submittedName>
        <fullName evidence="2">Uncharacterized protein</fullName>
    </submittedName>
</protein>
<gene>
    <name evidence="2" type="ORF">CDV49_04350</name>
</gene>
<proteinExistence type="predicted"/>
<dbReference type="Proteomes" id="UP000196878">
    <property type="component" value="Unassembled WGS sequence"/>
</dbReference>
<evidence type="ECO:0000256" key="1">
    <source>
        <dbReference type="SAM" id="MobiDB-lite"/>
    </source>
</evidence>
<comment type="caution">
    <text evidence="2">The sequence shown here is derived from an EMBL/GenBank/DDBJ whole genome shotgun (WGS) entry which is preliminary data.</text>
</comment>
<reference evidence="2 3" key="1">
    <citation type="submission" date="2016-12" db="EMBL/GenBank/DDBJ databases">
        <title>Comparison of Traditional DNA-DNA Hybridization with In Silico Genomic Analysis.</title>
        <authorList>
            <person name="Nicholson A.C."/>
            <person name="Humrighouse B.W."/>
            <person name="Graziano J."/>
            <person name="Lasker B."/>
            <person name="Whitney A.M."/>
            <person name="Mcquiston J.R."/>
        </authorList>
    </citation>
    <scope>NUCLEOTIDE SEQUENCE [LARGE SCALE GENOMIC DNA]</scope>
    <source>
        <strain evidence="2 3">H2240</strain>
    </source>
</reference>
<dbReference type="RefSeq" id="WP_088214343.1">
    <property type="nucleotide sequence ID" value="NZ_NIPW01000006.1"/>
</dbReference>
<evidence type="ECO:0000313" key="3">
    <source>
        <dbReference type="Proteomes" id="UP000196878"/>
    </source>
</evidence>
<accession>A0A212AF98</accession>
<dbReference type="EMBL" id="NIPW01000006">
    <property type="protein sequence ID" value="OWJ80013.1"/>
    <property type="molecule type" value="Genomic_DNA"/>
</dbReference>
<feature type="region of interest" description="Disordered" evidence="1">
    <location>
        <begin position="33"/>
        <end position="66"/>
    </location>
</feature>
<dbReference type="OrthoDB" id="7872825at2"/>
<organism evidence="2 3">
    <name type="scientific">Haematobacter genomosp. 1</name>
    <dbReference type="NCBI Taxonomy" id="366618"/>
    <lineage>
        <taxon>Bacteria</taxon>
        <taxon>Pseudomonadati</taxon>
        <taxon>Pseudomonadota</taxon>
        <taxon>Alphaproteobacteria</taxon>
        <taxon>Rhodobacterales</taxon>
        <taxon>Paracoccaceae</taxon>
        <taxon>Haematobacter</taxon>
    </lineage>
</organism>
<sequence length="66" mass="7236">MTAKAGTAKAGARHVARKSIFDDVYDDAQWGKGRNFAPRPAPKAAEGDEVWQLTLGKGREKPRKVK</sequence>
<name>A0A212AF98_9RHOB</name>
<dbReference type="AlphaFoldDB" id="A0A212AF98"/>
<evidence type="ECO:0000313" key="2">
    <source>
        <dbReference type="EMBL" id="OWJ80013.1"/>
    </source>
</evidence>
<keyword evidence="3" id="KW-1185">Reference proteome</keyword>